<dbReference type="InterPro" id="IPR018289">
    <property type="entry name" value="MULE_transposase_dom"/>
</dbReference>
<protein>
    <recommendedName>
        <fullName evidence="1">MULE transposase domain-containing protein</fullName>
    </recommendedName>
</protein>
<accession>A0A6A6NGG9</accession>
<comment type="caution">
    <text evidence="2">The sequence shown here is derived from an EMBL/GenBank/DDBJ whole genome shotgun (WGS) entry which is preliminary data.</text>
</comment>
<evidence type="ECO:0000259" key="1">
    <source>
        <dbReference type="Pfam" id="PF10551"/>
    </source>
</evidence>
<organism evidence="2 3">
    <name type="scientific">Hevea brasiliensis</name>
    <name type="common">Para rubber tree</name>
    <name type="synonym">Siphonia brasiliensis</name>
    <dbReference type="NCBI Taxonomy" id="3981"/>
    <lineage>
        <taxon>Eukaryota</taxon>
        <taxon>Viridiplantae</taxon>
        <taxon>Streptophyta</taxon>
        <taxon>Embryophyta</taxon>
        <taxon>Tracheophyta</taxon>
        <taxon>Spermatophyta</taxon>
        <taxon>Magnoliopsida</taxon>
        <taxon>eudicotyledons</taxon>
        <taxon>Gunneridae</taxon>
        <taxon>Pentapetalae</taxon>
        <taxon>rosids</taxon>
        <taxon>fabids</taxon>
        <taxon>Malpighiales</taxon>
        <taxon>Euphorbiaceae</taxon>
        <taxon>Crotonoideae</taxon>
        <taxon>Micrandreae</taxon>
        <taxon>Hevea</taxon>
    </lineage>
</organism>
<reference evidence="2 3" key="1">
    <citation type="journal article" date="2020" name="Mol. Plant">
        <title>The Chromosome-Based Rubber Tree Genome Provides New Insights into Spurge Genome Evolution and Rubber Biosynthesis.</title>
        <authorList>
            <person name="Liu J."/>
            <person name="Shi C."/>
            <person name="Shi C.C."/>
            <person name="Li W."/>
            <person name="Zhang Q.J."/>
            <person name="Zhang Y."/>
            <person name="Li K."/>
            <person name="Lu H.F."/>
            <person name="Shi C."/>
            <person name="Zhu S.T."/>
            <person name="Xiao Z.Y."/>
            <person name="Nan H."/>
            <person name="Yue Y."/>
            <person name="Zhu X.G."/>
            <person name="Wu Y."/>
            <person name="Hong X.N."/>
            <person name="Fan G.Y."/>
            <person name="Tong Y."/>
            <person name="Zhang D."/>
            <person name="Mao C.L."/>
            <person name="Liu Y.L."/>
            <person name="Hao S.J."/>
            <person name="Liu W.Q."/>
            <person name="Lv M.Q."/>
            <person name="Zhang H.B."/>
            <person name="Liu Y."/>
            <person name="Hu-Tang G.R."/>
            <person name="Wang J.P."/>
            <person name="Wang J.H."/>
            <person name="Sun Y.H."/>
            <person name="Ni S.B."/>
            <person name="Chen W.B."/>
            <person name="Zhang X.C."/>
            <person name="Jiao Y.N."/>
            <person name="Eichler E.E."/>
            <person name="Li G.H."/>
            <person name="Liu X."/>
            <person name="Gao L.Z."/>
        </authorList>
    </citation>
    <scope>NUCLEOTIDE SEQUENCE [LARGE SCALE GENOMIC DNA]</scope>
    <source>
        <strain evidence="3">cv. GT1</strain>
        <tissue evidence="2">Leaf</tissue>
    </source>
</reference>
<feature type="domain" description="MULE transposase" evidence="1">
    <location>
        <begin position="203"/>
        <end position="271"/>
    </location>
</feature>
<gene>
    <name evidence="2" type="ORF">GH714_010945</name>
</gene>
<dbReference type="Pfam" id="PF10551">
    <property type="entry name" value="MULE"/>
    <property type="match status" value="1"/>
</dbReference>
<dbReference type="EMBL" id="JAAGAX010000001">
    <property type="protein sequence ID" value="KAF2324231.1"/>
    <property type="molecule type" value="Genomic_DNA"/>
</dbReference>
<dbReference type="AlphaFoldDB" id="A0A6A6NGG9"/>
<evidence type="ECO:0000313" key="3">
    <source>
        <dbReference type="Proteomes" id="UP000467840"/>
    </source>
</evidence>
<dbReference type="Proteomes" id="UP000467840">
    <property type="component" value="Chromosome 5"/>
</dbReference>
<dbReference type="PANTHER" id="PTHR31973">
    <property type="entry name" value="POLYPROTEIN, PUTATIVE-RELATED"/>
    <property type="match status" value="1"/>
</dbReference>
<proteinExistence type="predicted"/>
<evidence type="ECO:0000313" key="2">
    <source>
        <dbReference type="EMBL" id="KAF2324231.1"/>
    </source>
</evidence>
<dbReference type="PANTHER" id="PTHR31973:SF191">
    <property type="entry name" value="OS05G0489400 PROTEIN"/>
    <property type="match status" value="1"/>
</dbReference>
<keyword evidence="3" id="KW-1185">Reference proteome</keyword>
<name>A0A6A6NGG9_HEVBR</name>
<sequence length="271" mass="30318">MEGSYLTDEVAMEVAKGCRQEEIMMGGCSHVIGKNEGDLSDGLVNKPEFDVGQRDNEEPMLGTFDGLVGYFNDNLGSENEDVENVVDNDRGLGQEAVGVDNDGRLEQEKAIEQEEVVGVDNDGELEQEEVAGVDRAKIRGLKQARNQEAELVDEEYNMEIDSDSDKEGGVKYPDFNSKRNMQDPTFKVGPLKKAFNAGCRNLICLDGCWLKGTYGGQLLSIVTIDPNDCIFLIAYAVIKTENGQNWKWFLEHLKEDMQMHNSHSWTFMSDR</sequence>